<dbReference type="Proteomes" id="UP000076738">
    <property type="component" value="Unassembled WGS sequence"/>
</dbReference>
<evidence type="ECO:0000256" key="5">
    <source>
        <dbReference type="ARBA" id="ARBA00023004"/>
    </source>
</evidence>
<keyword evidence="4 7" id="KW-0560">Oxidoreductase</keyword>
<keyword evidence="7" id="KW-0503">Monooxygenase</keyword>
<protein>
    <submittedName>
        <fullName evidence="8">Cytochrome P450</fullName>
    </submittedName>
</protein>
<dbReference type="PANTHER" id="PTHR46206">
    <property type="entry name" value="CYTOCHROME P450"/>
    <property type="match status" value="1"/>
</dbReference>
<dbReference type="AlphaFoldDB" id="A0A167K952"/>
<dbReference type="InterPro" id="IPR002401">
    <property type="entry name" value="Cyt_P450_E_grp-I"/>
</dbReference>
<dbReference type="InterPro" id="IPR001128">
    <property type="entry name" value="Cyt_P450"/>
</dbReference>
<evidence type="ECO:0000256" key="2">
    <source>
        <dbReference type="ARBA" id="ARBA00010617"/>
    </source>
</evidence>
<name>A0A167K952_CALVF</name>
<keyword evidence="3 6" id="KW-0479">Metal-binding</keyword>
<keyword evidence="6 7" id="KW-0349">Heme</keyword>
<keyword evidence="5 6" id="KW-0408">Iron</keyword>
<comment type="cofactor">
    <cofactor evidence="1 6">
        <name>heme</name>
        <dbReference type="ChEBI" id="CHEBI:30413"/>
    </cofactor>
</comment>
<reference evidence="8 9" key="1">
    <citation type="journal article" date="2016" name="Mol. Biol. Evol.">
        <title>Comparative Genomics of Early-Diverging Mushroom-Forming Fungi Provides Insights into the Origins of Lignocellulose Decay Capabilities.</title>
        <authorList>
            <person name="Nagy L.G."/>
            <person name="Riley R."/>
            <person name="Tritt A."/>
            <person name="Adam C."/>
            <person name="Daum C."/>
            <person name="Floudas D."/>
            <person name="Sun H."/>
            <person name="Yadav J.S."/>
            <person name="Pangilinan J."/>
            <person name="Larsson K.H."/>
            <person name="Matsuura K."/>
            <person name="Barry K."/>
            <person name="Labutti K."/>
            <person name="Kuo R."/>
            <person name="Ohm R.A."/>
            <person name="Bhattacharya S.S."/>
            <person name="Shirouzu T."/>
            <person name="Yoshinaga Y."/>
            <person name="Martin F.M."/>
            <person name="Grigoriev I.V."/>
            <person name="Hibbett D.S."/>
        </authorList>
    </citation>
    <scope>NUCLEOTIDE SEQUENCE [LARGE SCALE GENOMIC DNA]</scope>
    <source>
        <strain evidence="8 9">TUFC12733</strain>
    </source>
</reference>
<dbReference type="PROSITE" id="PS00086">
    <property type="entry name" value="CYTOCHROME_P450"/>
    <property type="match status" value="1"/>
</dbReference>
<proteinExistence type="inferred from homology"/>
<gene>
    <name evidence="8" type="ORF">CALVIDRAFT_600046</name>
</gene>
<dbReference type="PRINTS" id="PR00463">
    <property type="entry name" value="EP450I"/>
</dbReference>
<dbReference type="STRING" id="1330018.A0A167K952"/>
<evidence type="ECO:0000313" key="9">
    <source>
        <dbReference type="Proteomes" id="UP000076738"/>
    </source>
</evidence>
<dbReference type="Gene3D" id="1.10.630.10">
    <property type="entry name" value="Cytochrome P450"/>
    <property type="match status" value="1"/>
</dbReference>
<evidence type="ECO:0000256" key="7">
    <source>
        <dbReference type="RuleBase" id="RU000461"/>
    </source>
</evidence>
<dbReference type="GO" id="GO:0005506">
    <property type="term" value="F:iron ion binding"/>
    <property type="evidence" value="ECO:0007669"/>
    <property type="project" value="InterPro"/>
</dbReference>
<evidence type="ECO:0000256" key="4">
    <source>
        <dbReference type="ARBA" id="ARBA00023002"/>
    </source>
</evidence>
<evidence type="ECO:0000256" key="3">
    <source>
        <dbReference type="ARBA" id="ARBA00022723"/>
    </source>
</evidence>
<dbReference type="GO" id="GO:0020037">
    <property type="term" value="F:heme binding"/>
    <property type="evidence" value="ECO:0007669"/>
    <property type="project" value="InterPro"/>
</dbReference>
<dbReference type="Pfam" id="PF00067">
    <property type="entry name" value="p450"/>
    <property type="match status" value="1"/>
</dbReference>
<dbReference type="SUPFAM" id="SSF48264">
    <property type="entry name" value="Cytochrome P450"/>
    <property type="match status" value="1"/>
</dbReference>
<keyword evidence="9" id="KW-1185">Reference proteome</keyword>
<evidence type="ECO:0000313" key="8">
    <source>
        <dbReference type="EMBL" id="KZO94403.1"/>
    </source>
</evidence>
<evidence type="ECO:0000256" key="1">
    <source>
        <dbReference type="ARBA" id="ARBA00001971"/>
    </source>
</evidence>
<feature type="binding site" description="axial binding residue" evidence="6">
    <location>
        <position position="441"/>
    </location>
    <ligand>
        <name>heme</name>
        <dbReference type="ChEBI" id="CHEBI:30413"/>
    </ligand>
    <ligandPart>
        <name>Fe</name>
        <dbReference type="ChEBI" id="CHEBI:18248"/>
    </ligandPart>
</feature>
<dbReference type="GO" id="GO:0004497">
    <property type="term" value="F:monooxygenase activity"/>
    <property type="evidence" value="ECO:0007669"/>
    <property type="project" value="UniProtKB-KW"/>
</dbReference>
<dbReference type="GO" id="GO:0016705">
    <property type="term" value="F:oxidoreductase activity, acting on paired donors, with incorporation or reduction of molecular oxygen"/>
    <property type="evidence" value="ECO:0007669"/>
    <property type="project" value="InterPro"/>
</dbReference>
<organism evidence="8 9">
    <name type="scientific">Calocera viscosa (strain TUFC12733)</name>
    <dbReference type="NCBI Taxonomy" id="1330018"/>
    <lineage>
        <taxon>Eukaryota</taxon>
        <taxon>Fungi</taxon>
        <taxon>Dikarya</taxon>
        <taxon>Basidiomycota</taxon>
        <taxon>Agaricomycotina</taxon>
        <taxon>Dacrymycetes</taxon>
        <taxon>Dacrymycetales</taxon>
        <taxon>Dacrymycetaceae</taxon>
        <taxon>Calocera</taxon>
    </lineage>
</organism>
<dbReference type="CDD" id="cd11041">
    <property type="entry name" value="CYP503A1-like"/>
    <property type="match status" value="1"/>
</dbReference>
<evidence type="ECO:0000256" key="6">
    <source>
        <dbReference type="PIRSR" id="PIRSR602401-1"/>
    </source>
</evidence>
<sequence length="497" mass="56222">MRFEARVSLVGIFAFLLFTLFFCRARKANVPVVGSSAFFGYKTAFKMLTLYKQILVEGHAKYGKSPFQVPDMRAWVVYVGRALFEDLRKSRDDTLSFQEEINDRVSIEWTMGKSVAYTTWHQVIVRKQITQQLGTAFPLVYDELCQAFDDGFRVSGNEWTELHHVHDVIMQIVCRGANRLFVGQPLCRDPEYTRISRTITGSVFKAGLLIAVFPKFLKPFLAKYFSGVPAATKAFEPFIVPMIEERRRRAAEMGDEWQANKPFDLIQWLMDTAPDGDQQNPSELTLRVISINFAAMHTSTMAFTHAFYWLAARPEFVPALREDVAAAVAEHGWTKAGLNQMYKINSFLKESMRHTGIATVIMGRKAVKNVTFSDGTQIPAGAHVAINLWSIHHDPEIYPNPDEFDPFRFSRKVEQGEGAVKHAFTTASSDFLLWGGGAHVCAGRSFASMLLKSMLAHIVTYYDVQFPNGAQRPPNLEYGPNVIPKPKATILVRRRQA</sequence>
<accession>A0A167K952</accession>
<dbReference type="OrthoDB" id="1844152at2759"/>
<comment type="similarity">
    <text evidence="2 7">Belongs to the cytochrome P450 family.</text>
</comment>
<dbReference type="InterPro" id="IPR036396">
    <property type="entry name" value="Cyt_P450_sf"/>
</dbReference>
<dbReference type="EMBL" id="KV417295">
    <property type="protein sequence ID" value="KZO94403.1"/>
    <property type="molecule type" value="Genomic_DNA"/>
</dbReference>
<dbReference type="InterPro" id="IPR017972">
    <property type="entry name" value="Cyt_P450_CS"/>
</dbReference>